<dbReference type="Proteomes" id="UP000663848">
    <property type="component" value="Unassembled WGS sequence"/>
</dbReference>
<proteinExistence type="predicted"/>
<accession>A0A822AU78</accession>
<name>A0A822AU78_9BILA</name>
<sequence length="35" mass="3811">MTSFDGVNEGGAESRDNDENEDDAHELVYPPEDGV</sequence>
<dbReference type="EMBL" id="CAJOBR010031725">
    <property type="protein sequence ID" value="CAF4996251.1"/>
    <property type="molecule type" value="Genomic_DNA"/>
</dbReference>
<evidence type="ECO:0000313" key="2">
    <source>
        <dbReference type="EMBL" id="CAF4996251.1"/>
    </source>
</evidence>
<feature type="non-terminal residue" evidence="2">
    <location>
        <position position="35"/>
    </location>
</feature>
<reference evidence="2" key="1">
    <citation type="submission" date="2021-02" db="EMBL/GenBank/DDBJ databases">
        <authorList>
            <person name="Nowell W R."/>
        </authorList>
    </citation>
    <scope>NUCLEOTIDE SEQUENCE</scope>
</reference>
<feature type="region of interest" description="Disordered" evidence="1">
    <location>
        <begin position="1"/>
        <end position="35"/>
    </location>
</feature>
<protein>
    <submittedName>
        <fullName evidence="2">Uncharacterized protein</fullName>
    </submittedName>
</protein>
<organism evidence="2 3">
    <name type="scientific">Rotaria socialis</name>
    <dbReference type="NCBI Taxonomy" id="392032"/>
    <lineage>
        <taxon>Eukaryota</taxon>
        <taxon>Metazoa</taxon>
        <taxon>Spiralia</taxon>
        <taxon>Gnathifera</taxon>
        <taxon>Rotifera</taxon>
        <taxon>Eurotatoria</taxon>
        <taxon>Bdelloidea</taxon>
        <taxon>Philodinida</taxon>
        <taxon>Philodinidae</taxon>
        <taxon>Rotaria</taxon>
    </lineage>
</organism>
<evidence type="ECO:0000313" key="3">
    <source>
        <dbReference type="Proteomes" id="UP000663848"/>
    </source>
</evidence>
<dbReference type="AlphaFoldDB" id="A0A822AU78"/>
<evidence type="ECO:0000256" key="1">
    <source>
        <dbReference type="SAM" id="MobiDB-lite"/>
    </source>
</evidence>
<gene>
    <name evidence="2" type="ORF">QYT958_LOCUS37645</name>
</gene>
<comment type="caution">
    <text evidence="2">The sequence shown here is derived from an EMBL/GenBank/DDBJ whole genome shotgun (WGS) entry which is preliminary data.</text>
</comment>